<reference evidence="2" key="1">
    <citation type="journal article" date="2018" name="Mol. Plant Microbe Interact.">
        <title>A Two-Amino Acid Difference in the Coat Protein of Satellite panicum mosaic virus Isolates is Responsible for Differential Synergistic Interactions with Panicum mosaic virus.</title>
        <authorList>
            <person name="Chowda-Reddy R.V."/>
            <person name="Palmer N."/>
            <person name="Edme S."/>
            <person name="Sarath G."/>
            <person name="Kovacs F."/>
            <person name="Yuen G.Y."/>
            <person name="Mitchell R."/>
            <person name="Tatineni S."/>
        </authorList>
    </citation>
    <scope>NUCLEOTIDE SEQUENCE</scope>
    <source>
        <strain evidence="2">Nebraska</strain>
    </source>
</reference>
<protein>
    <submittedName>
        <fullName evidence="2">Movement protein 2</fullName>
    </submittedName>
</protein>
<keyword evidence="1" id="KW-0472">Membrane</keyword>
<keyword evidence="1" id="KW-0812">Transmembrane</keyword>
<accession>A0A3G1TY98</accession>
<organism evidence="2">
    <name type="scientific">Panicum mosaic virus</name>
    <dbReference type="NCBI Taxonomy" id="40279"/>
    <lineage>
        <taxon>Viruses</taxon>
        <taxon>Riboviria</taxon>
        <taxon>Orthornavirae</taxon>
        <taxon>Kitrinoviricota</taxon>
        <taxon>Tolucaviricetes</taxon>
        <taxon>Tolivirales</taxon>
        <taxon>Tombusviridae</taxon>
        <taxon>Procedovirinae</taxon>
        <taxon>Panicovirus</taxon>
        <taxon>Panicovirus panici</taxon>
    </lineage>
</organism>
<name>A0A3G1TY98_9TOMB</name>
<dbReference type="EMBL" id="MH885652">
    <property type="protein sequence ID" value="AYG96555.2"/>
    <property type="molecule type" value="Genomic_RNA"/>
</dbReference>
<dbReference type="RefSeq" id="NP_068344.2">
    <property type="nucleotide sequence ID" value="NC_002598.1"/>
</dbReference>
<proteinExistence type="predicted"/>
<dbReference type="OrthoDB" id="28958at10239"/>
<evidence type="ECO:0000256" key="1">
    <source>
        <dbReference type="SAM" id="Phobius"/>
    </source>
</evidence>
<feature type="non-terminal residue" evidence="2">
    <location>
        <position position="1"/>
    </location>
</feature>
<feature type="transmembrane region" description="Helical" evidence="1">
    <location>
        <begin position="14"/>
        <end position="33"/>
    </location>
</feature>
<keyword evidence="1" id="KW-1133">Transmembrane helix</keyword>
<sequence length="59" mass="6765">VATGKCYCPEDPRVGPLLVLCLLLLLILFSRSWNVAPVVVPSYHTVYHHEKYQNIEIQK</sequence>
<evidence type="ECO:0000313" key="2">
    <source>
        <dbReference type="EMBL" id="AYG96555.2"/>
    </source>
</evidence>
<dbReference type="KEGG" id="vg:912245"/>
<dbReference type="GeneID" id="912245"/>